<proteinExistence type="predicted"/>
<evidence type="ECO:0000313" key="2">
    <source>
        <dbReference type="Proteomes" id="UP000670475"/>
    </source>
</evidence>
<dbReference type="Gene3D" id="1.10.287.1060">
    <property type="entry name" value="ESAT-6-like"/>
    <property type="match status" value="1"/>
</dbReference>
<name>A0A940MMJ5_9ACTN</name>
<gene>
    <name evidence="1" type="ORF">JFN87_27335</name>
</gene>
<dbReference type="AlphaFoldDB" id="A0A940MMJ5"/>
<dbReference type="Pfam" id="PF06013">
    <property type="entry name" value="WXG100"/>
    <property type="match status" value="1"/>
</dbReference>
<dbReference type="InterPro" id="IPR036689">
    <property type="entry name" value="ESAT-6-like_sf"/>
</dbReference>
<dbReference type="InterPro" id="IPR010310">
    <property type="entry name" value="T7SS_ESAT-6-like"/>
</dbReference>
<evidence type="ECO:0000313" key="1">
    <source>
        <dbReference type="EMBL" id="MBP0461148.1"/>
    </source>
</evidence>
<dbReference type="RefSeq" id="WP_209344163.1">
    <property type="nucleotide sequence ID" value="NZ_JAGIQL010000162.1"/>
</dbReference>
<comment type="caution">
    <text evidence="1">The sequence shown here is derived from an EMBL/GenBank/DDBJ whole genome shotgun (WGS) entry which is preliminary data.</text>
</comment>
<sequence length="101" mass="11003">MAADQDRIHVSLPGLQHVAGELESILSELDEELEALYGRTAAVVRAWKGEARSACVDELDEWDALVQDMRATQRWLHQVAVSGHANYAAAHAAVLRGWGAA</sequence>
<accession>A0A940MMJ5</accession>
<organism evidence="1 2">
    <name type="scientific">Streptomyces montanisoli</name>
    <dbReference type="NCBI Taxonomy" id="2798581"/>
    <lineage>
        <taxon>Bacteria</taxon>
        <taxon>Bacillati</taxon>
        <taxon>Actinomycetota</taxon>
        <taxon>Actinomycetes</taxon>
        <taxon>Kitasatosporales</taxon>
        <taxon>Streptomycetaceae</taxon>
        <taxon>Streptomyces</taxon>
    </lineage>
</organism>
<keyword evidence="2" id="KW-1185">Reference proteome</keyword>
<dbReference type="EMBL" id="JAGIQL010000162">
    <property type="protein sequence ID" value="MBP0461148.1"/>
    <property type="molecule type" value="Genomic_DNA"/>
</dbReference>
<protein>
    <submittedName>
        <fullName evidence="1">WXG100 family type VII secretion target</fullName>
    </submittedName>
</protein>
<reference evidence="1" key="1">
    <citation type="submission" date="2021-03" db="EMBL/GenBank/DDBJ databases">
        <title>Whole genome sequence of Streptomyces bomunensis MMS17-BM035.</title>
        <authorList>
            <person name="Lee J.H."/>
        </authorList>
    </citation>
    <scope>NUCLEOTIDE SEQUENCE</scope>
    <source>
        <strain evidence="1">MMS17-BM035</strain>
    </source>
</reference>
<dbReference type="SUPFAM" id="SSF140453">
    <property type="entry name" value="EsxAB dimer-like"/>
    <property type="match status" value="1"/>
</dbReference>
<dbReference type="Proteomes" id="UP000670475">
    <property type="component" value="Unassembled WGS sequence"/>
</dbReference>